<protein>
    <submittedName>
        <fullName evidence="1">Uncharacterized protein</fullName>
    </submittedName>
</protein>
<dbReference type="EMBL" id="AUWU02000001">
    <property type="protein sequence ID" value="KAH0576741.1"/>
    <property type="molecule type" value="Genomic_DNA"/>
</dbReference>
<evidence type="ECO:0000313" key="2">
    <source>
        <dbReference type="EMBL" id="KAH0576741.1"/>
    </source>
</evidence>
<accession>V6M7D1</accession>
<dbReference type="Proteomes" id="UP000018208">
    <property type="component" value="Unassembled WGS sequence"/>
</dbReference>
<proteinExistence type="predicted"/>
<dbReference type="EMBL" id="KI545952">
    <property type="protein sequence ID" value="EST49344.1"/>
    <property type="molecule type" value="Genomic_DNA"/>
</dbReference>
<reference evidence="1 2" key="1">
    <citation type="journal article" date="2014" name="PLoS Genet.">
        <title>The Genome of Spironucleus salmonicida Highlights a Fish Pathogen Adapted to Fluctuating Environments.</title>
        <authorList>
            <person name="Xu F."/>
            <person name="Jerlstrom-Hultqvist J."/>
            <person name="Einarsson E."/>
            <person name="Astvaldsson A."/>
            <person name="Svard S.G."/>
            <person name="Andersson J.O."/>
        </authorList>
    </citation>
    <scope>NUCLEOTIDE SEQUENCE</scope>
    <source>
        <strain evidence="2">ATCC 50377</strain>
    </source>
</reference>
<sequence length="841" mass="96230">MQCKHLLPKLYEVDLGQQTKKFKVRNQLMAHTWYDQNLILLTRYFGDVRNIEKQRDVSHKLYLEQYDQQLTQLERKQCSIQSNSTSFKIIGQGQSQFVISDDSIFSIINEKQKLVVDQNLIGASFLHSATVCPFGRFILVSFDMFLAIIRINEDGLEIGSKLATQPLKSICHVEDDIYVGLTQIFNDDENQDSQIKLLFFKATRMGLEYIKEKDYIGDFCASIDNLDINLQHNLIKSNEIVINMEKIVIYSSFGRYQCSVQQPELQGKYMPCVACLDVTESPFINYSISSFGVPIAMNISPFMFKNGEDFHELVAFADSFGYFNITFGTCRLSDHRIFSVNTKMAIKQIKFGVTTNQDQEMIEIFTLDSEENPVSQKINRFCQISLLGETDVPYQDEELKRLLFAKQNYSLLSIIQVDLLSFQQILLTQVNVVEEATINNEQVAEFSNYNYEIVQIDEDSHVSCDEDTQTSIFQAMQLLNDEVVKRLIDPTYAPKEDEYEDVTNQTSLTSGQLAKSVAKLTGTQQLSQQKQQQQPQQQIVQQIVQYISPQEINCPTSLQLKNEKTIEFTKLLQQTDDSSYIVKLGQEFIIVGGQPSVAIISSKSLILGTANGLLYFLDQSPLHLISNPILLDSAVLGIAIQNELTNELQINEVQLDSIDDFYAITQTNVYYIKDQSIVWQIQTQQKYQGYIAISTGVCCVSSQVSVIQKDHQFTFPVQALISLGGDMQIINSIMSQSIIPKTVIKSLFNSKDLSQINHKVYDILQSDDDIKKVLFSSTVQMILNWAYIEYKYFGNKQIMIDCLNWSSSITDKQFFALVVQYIDSDINDEVQEFLRQYFKNQ</sequence>
<dbReference type="VEuPathDB" id="GiardiaDB:SS50377_20087"/>
<reference evidence="2" key="2">
    <citation type="submission" date="2020-12" db="EMBL/GenBank/DDBJ databases">
        <title>New Spironucleus salmonicida genome in near-complete chromosomes.</title>
        <authorList>
            <person name="Xu F."/>
            <person name="Kurt Z."/>
            <person name="Jimenez-Gonzalez A."/>
            <person name="Astvaldsson A."/>
            <person name="Andersson J.O."/>
            <person name="Svard S.G."/>
        </authorList>
    </citation>
    <scope>NUCLEOTIDE SEQUENCE</scope>
    <source>
        <strain evidence="2">ATCC 50377</strain>
    </source>
</reference>
<evidence type="ECO:0000313" key="3">
    <source>
        <dbReference type="Proteomes" id="UP000018208"/>
    </source>
</evidence>
<keyword evidence="3" id="KW-1185">Reference proteome</keyword>
<organism evidence="1">
    <name type="scientific">Spironucleus salmonicida</name>
    <dbReference type="NCBI Taxonomy" id="348837"/>
    <lineage>
        <taxon>Eukaryota</taxon>
        <taxon>Metamonada</taxon>
        <taxon>Diplomonadida</taxon>
        <taxon>Hexamitidae</taxon>
        <taxon>Hexamitinae</taxon>
        <taxon>Spironucleus</taxon>
    </lineage>
</organism>
<dbReference type="AlphaFoldDB" id="V6M7D1"/>
<name>V6M7D1_9EUKA</name>
<gene>
    <name evidence="1" type="ORF">SS50377_10269</name>
    <name evidence="2" type="ORF">SS50377_20087</name>
</gene>
<evidence type="ECO:0000313" key="1">
    <source>
        <dbReference type="EMBL" id="EST49344.1"/>
    </source>
</evidence>